<gene>
    <name evidence="2" type="ORF">CPIN18021_1205</name>
</gene>
<name>A0A1S6U8K3_9BACT</name>
<feature type="transmembrane region" description="Helical" evidence="1">
    <location>
        <begin position="363"/>
        <end position="381"/>
    </location>
</feature>
<dbReference type="EMBL" id="CP017258">
    <property type="protein sequence ID" value="AQW88002.1"/>
    <property type="molecule type" value="Genomic_DNA"/>
</dbReference>
<accession>A0A1S6U8K3</accession>
<keyword evidence="1" id="KW-1133">Transmembrane helix</keyword>
<feature type="transmembrane region" description="Helical" evidence="1">
    <location>
        <begin position="46"/>
        <end position="71"/>
    </location>
</feature>
<feature type="transmembrane region" description="Helical" evidence="1">
    <location>
        <begin position="178"/>
        <end position="199"/>
    </location>
</feature>
<feature type="transmembrane region" description="Helical" evidence="1">
    <location>
        <begin position="83"/>
        <end position="102"/>
    </location>
</feature>
<dbReference type="RefSeq" id="WP_078424636.1">
    <property type="nucleotide sequence ID" value="NZ_CP017258.1"/>
</dbReference>
<dbReference type="Proteomes" id="UP000190868">
    <property type="component" value="Chromosome"/>
</dbReference>
<feature type="transmembrane region" description="Helical" evidence="1">
    <location>
        <begin position="211"/>
        <end position="229"/>
    </location>
</feature>
<feature type="transmembrane region" description="Helical" evidence="1">
    <location>
        <begin position="235"/>
        <end position="253"/>
    </location>
</feature>
<feature type="transmembrane region" description="Helical" evidence="1">
    <location>
        <begin position="340"/>
        <end position="357"/>
    </location>
</feature>
<sequence length="392" mass="44997">MILNTFAPPFRLVGGYFLVGLFYLLISIFLFFYADFDALTSLNTAGFFHVFFVGFVLSIIIGALYQLTSVILESAFFSIKGAYLNLFIYATSLLFFSAGMVFANNKFLHIGSKILFSSLLFFAITFFLSFLKSNKRSFASFSLFASSLFLILGLIFGLFLALIFAGKVSLDFELMLHYHIYFVIGFIFFVIVGAGSVLLPMFALSHKVNFLISKISITTYILSGFFVFWNVEISAIMIIISFLLFVVQAILILKNRARKAFDYWNLNLFLSFISLIVFCFGFDKFDNSYSVFIIAYGFLYPFVVAHFYKIVPFLVWYHYISPFVGKQDVPLLDDMVKKNIAYSAFRLNLFAIFLSFFWLKISILFLFFSIFLVCVNTLHIFKFTKFGVKNEG</sequence>
<dbReference type="AlphaFoldDB" id="A0A1S6U8K3"/>
<feature type="transmembrane region" description="Helical" evidence="1">
    <location>
        <begin position="143"/>
        <end position="166"/>
    </location>
</feature>
<organism evidence="2 3">
    <name type="scientific">Campylobacter pinnipediorum subsp. caledonicus</name>
    <dbReference type="NCBI Taxonomy" id="1874362"/>
    <lineage>
        <taxon>Bacteria</taxon>
        <taxon>Pseudomonadati</taxon>
        <taxon>Campylobacterota</taxon>
        <taxon>Epsilonproteobacteria</taxon>
        <taxon>Campylobacterales</taxon>
        <taxon>Campylobacteraceae</taxon>
        <taxon>Campylobacter</taxon>
    </lineage>
</organism>
<feature type="transmembrane region" description="Helical" evidence="1">
    <location>
        <begin position="289"/>
        <end position="319"/>
    </location>
</feature>
<evidence type="ECO:0000313" key="2">
    <source>
        <dbReference type="EMBL" id="AQW88002.1"/>
    </source>
</evidence>
<protein>
    <submittedName>
        <fullName evidence="2">Putative membrane protein</fullName>
    </submittedName>
</protein>
<evidence type="ECO:0000313" key="3">
    <source>
        <dbReference type="Proteomes" id="UP000190868"/>
    </source>
</evidence>
<keyword evidence="1" id="KW-0812">Transmembrane</keyword>
<keyword evidence="1" id="KW-0472">Membrane</keyword>
<feature type="transmembrane region" description="Helical" evidence="1">
    <location>
        <begin position="12"/>
        <end position="34"/>
    </location>
</feature>
<evidence type="ECO:0000256" key="1">
    <source>
        <dbReference type="SAM" id="Phobius"/>
    </source>
</evidence>
<proteinExistence type="predicted"/>
<feature type="transmembrane region" description="Helical" evidence="1">
    <location>
        <begin position="114"/>
        <end position="131"/>
    </location>
</feature>
<keyword evidence="3" id="KW-1185">Reference proteome</keyword>
<reference evidence="3" key="1">
    <citation type="submission" date="2016-09" db="EMBL/GenBank/DDBJ databases">
        <title>Comparative genomics of the Campylobacter concisus group.</title>
        <authorList>
            <person name="Miller W.G."/>
            <person name="Yee E."/>
            <person name="Chapman M.H."/>
            <person name="Huynh S."/>
            <person name="Bono J.L."/>
            <person name="On S.L.W."/>
            <person name="StLeger J."/>
            <person name="Foster G."/>
            <person name="Parker C.T."/>
        </authorList>
    </citation>
    <scope>NUCLEOTIDE SEQUENCE [LARGE SCALE GENOMIC DNA]</scope>
    <source>
        <strain evidence="3">RM18021</strain>
    </source>
</reference>
<feature type="transmembrane region" description="Helical" evidence="1">
    <location>
        <begin position="265"/>
        <end position="283"/>
    </location>
</feature>